<feature type="domain" description="MoaB/Mog" evidence="10">
    <location>
        <begin position="208"/>
        <end position="347"/>
    </location>
</feature>
<dbReference type="InterPro" id="IPR036688">
    <property type="entry name" value="MoeA_C_domain_IV_sf"/>
</dbReference>
<reference evidence="11 12" key="1">
    <citation type="submission" date="2016-10" db="EMBL/GenBank/DDBJ databases">
        <authorList>
            <person name="de Groot N.N."/>
        </authorList>
    </citation>
    <scope>NUCLEOTIDE SEQUENCE [LARGE SCALE GENOMIC DNA]</scope>
    <source>
        <strain evidence="11 12">DSM 2784</strain>
    </source>
</reference>
<dbReference type="SUPFAM" id="SSF63882">
    <property type="entry name" value="MoeA N-terminal region -like"/>
    <property type="match status" value="1"/>
</dbReference>
<dbReference type="GO" id="GO:0046872">
    <property type="term" value="F:metal ion binding"/>
    <property type="evidence" value="ECO:0007669"/>
    <property type="project" value="UniProtKB-UniRule"/>
</dbReference>
<evidence type="ECO:0000256" key="1">
    <source>
        <dbReference type="ARBA" id="ARBA00002901"/>
    </source>
</evidence>
<dbReference type="CDD" id="cd00887">
    <property type="entry name" value="MoeA"/>
    <property type="match status" value="1"/>
</dbReference>
<comment type="cofactor">
    <cofactor evidence="9">
        <name>Mg(2+)</name>
        <dbReference type="ChEBI" id="CHEBI:18420"/>
    </cofactor>
</comment>
<organism evidence="11 12">
    <name type="scientific">Acidaminobacter hydrogenoformans DSM 2784</name>
    <dbReference type="NCBI Taxonomy" id="1120920"/>
    <lineage>
        <taxon>Bacteria</taxon>
        <taxon>Bacillati</taxon>
        <taxon>Bacillota</taxon>
        <taxon>Clostridia</taxon>
        <taxon>Peptostreptococcales</taxon>
        <taxon>Acidaminobacteraceae</taxon>
        <taxon>Acidaminobacter</taxon>
    </lineage>
</organism>
<evidence type="ECO:0000313" key="12">
    <source>
        <dbReference type="Proteomes" id="UP000199208"/>
    </source>
</evidence>
<dbReference type="PANTHER" id="PTHR10192:SF5">
    <property type="entry name" value="GEPHYRIN"/>
    <property type="match status" value="1"/>
</dbReference>
<evidence type="ECO:0000256" key="7">
    <source>
        <dbReference type="ARBA" id="ARBA00023150"/>
    </source>
</evidence>
<evidence type="ECO:0000256" key="4">
    <source>
        <dbReference type="ARBA" id="ARBA00013269"/>
    </source>
</evidence>
<dbReference type="GO" id="GO:0061599">
    <property type="term" value="F:molybdopterin molybdotransferase activity"/>
    <property type="evidence" value="ECO:0007669"/>
    <property type="project" value="UniProtKB-UniRule"/>
</dbReference>
<proteinExistence type="inferred from homology"/>
<keyword evidence="9" id="KW-0808">Transferase</keyword>
<comment type="catalytic activity">
    <reaction evidence="8">
        <text>adenylyl-molybdopterin + molybdate = Mo-molybdopterin + AMP + H(+)</text>
        <dbReference type="Rhea" id="RHEA:35047"/>
        <dbReference type="ChEBI" id="CHEBI:15378"/>
        <dbReference type="ChEBI" id="CHEBI:36264"/>
        <dbReference type="ChEBI" id="CHEBI:62727"/>
        <dbReference type="ChEBI" id="CHEBI:71302"/>
        <dbReference type="ChEBI" id="CHEBI:456215"/>
        <dbReference type="EC" id="2.10.1.1"/>
    </reaction>
</comment>
<evidence type="ECO:0000256" key="9">
    <source>
        <dbReference type="RuleBase" id="RU365090"/>
    </source>
</evidence>
<evidence type="ECO:0000256" key="3">
    <source>
        <dbReference type="ARBA" id="ARBA00010763"/>
    </source>
</evidence>
<dbReference type="Gene3D" id="2.170.190.11">
    <property type="entry name" value="Molybdopterin biosynthesis moea protein, domain 3"/>
    <property type="match status" value="1"/>
</dbReference>
<protein>
    <recommendedName>
        <fullName evidence="5 9">Molybdopterin molybdenumtransferase</fullName>
        <ecNumber evidence="4 9">2.10.1.1</ecNumber>
    </recommendedName>
</protein>
<keyword evidence="12" id="KW-1185">Reference proteome</keyword>
<evidence type="ECO:0000256" key="6">
    <source>
        <dbReference type="ARBA" id="ARBA00022505"/>
    </source>
</evidence>
<dbReference type="Gene3D" id="3.40.980.10">
    <property type="entry name" value="MoaB/Mog-like domain"/>
    <property type="match status" value="1"/>
</dbReference>
<evidence type="ECO:0000256" key="2">
    <source>
        <dbReference type="ARBA" id="ARBA00005046"/>
    </source>
</evidence>
<dbReference type="Pfam" id="PF00994">
    <property type="entry name" value="MoCF_biosynth"/>
    <property type="match status" value="1"/>
</dbReference>
<dbReference type="Gene3D" id="2.40.340.10">
    <property type="entry name" value="MoeA, C-terminal, domain IV"/>
    <property type="match status" value="1"/>
</dbReference>
<comment type="function">
    <text evidence="1 9">Catalyzes the insertion of molybdate into adenylated molybdopterin with the concomitant release of AMP.</text>
</comment>
<gene>
    <name evidence="11" type="ORF">SAMN03080599_02023</name>
</gene>
<dbReference type="Pfam" id="PF03454">
    <property type="entry name" value="MoeA_C"/>
    <property type="match status" value="1"/>
</dbReference>
<dbReference type="GO" id="GO:0005829">
    <property type="term" value="C:cytosol"/>
    <property type="evidence" value="ECO:0007669"/>
    <property type="project" value="TreeGrafter"/>
</dbReference>
<dbReference type="STRING" id="1120920.SAMN03080599_02023"/>
<dbReference type="Pfam" id="PF03453">
    <property type="entry name" value="MoeA_N"/>
    <property type="match status" value="1"/>
</dbReference>
<comment type="pathway">
    <text evidence="2 9">Cofactor biosynthesis; molybdopterin biosynthesis.</text>
</comment>
<keyword evidence="9" id="KW-0460">Magnesium</keyword>
<keyword evidence="6 9" id="KW-0500">Molybdenum</keyword>
<dbReference type="UniPathway" id="UPA00344"/>
<evidence type="ECO:0000313" key="11">
    <source>
        <dbReference type="EMBL" id="SCZ79938.1"/>
    </source>
</evidence>
<evidence type="ECO:0000256" key="8">
    <source>
        <dbReference type="ARBA" id="ARBA00047317"/>
    </source>
</evidence>
<dbReference type="Proteomes" id="UP000199208">
    <property type="component" value="Unassembled WGS sequence"/>
</dbReference>
<dbReference type="SUPFAM" id="SSF53218">
    <property type="entry name" value="Molybdenum cofactor biosynthesis proteins"/>
    <property type="match status" value="1"/>
</dbReference>
<dbReference type="SMART" id="SM00852">
    <property type="entry name" value="MoCF_biosynth"/>
    <property type="match status" value="1"/>
</dbReference>
<keyword evidence="7 9" id="KW-0501">Molybdenum cofactor biosynthesis</keyword>
<dbReference type="PANTHER" id="PTHR10192">
    <property type="entry name" value="MOLYBDOPTERIN BIOSYNTHESIS PROTEIN"/>
    <property type="match status" value="1"/>
</dbReference>
<dbReference type="OrthoDB" id="9804758at2"/>
<evidence type="ECO:0000259" key="10">
    <source>
        <dbReference type="SMART" id="SM00852"/>
    </source>
</evidence>
<accession>A0A1G5S1B3</accession>
<dbReference type="InterPro" id="IPR001453">
    <property type="entry name" value="MoaB/Mog_dom"/>
</dbReference>
<comment type="similarity">
    <text evidence="3 9">Belongs to the MoeA family.</text>
</comment>
<dbReference type="SUPFAM" id="SSF63867">
    <property type="entry name" value="MoeA C-terminal domain-like"/>
    <property type="match status" value="1"/>
</dbReference>
<dbReference type="InterPro" id="IPR036135">
    <property type="entry name" value="MoeA_linker/N_sf"/>
</dbReference>
<keyword evidence="9" id="KW-0479">Metal-binding</keyword>
<dbReference type="InterPro" id="IPR005111">
    <property type="entry name" value="MoeA_C_domain_IV"/>
</dbReference>
<dbReference type="InterPro" id="IPR036425">
    <property type="entry name" value="MoaB/Mog-like_dom_sf"/>
</dbReference>
<dbReference type="InterPro" id="IPR038987">
    <property type="entry name" value="MoeA-like"/>
</dbReference>
<evidence type="ECO:0000256" key="5">
    <source>
        <dbReference type="ARBA" id="ARBA00021108"/>
    </source>
</evidence>
<dbReference type="GO" id="GO:0006777">
    <property type="term" value="P:Mo-molybdopterin cofactor biosynthetic process"/>
    <property type="evidence" value="ECO:0007669"/>
    <property type="project" value="UniProtKB-UniRule"/>
</dbReference>
<dbReference type="RefSeq" id="WP_092591101.1">
    <property type="nucleotide sequence ID" value="NZ_FMWL01000009.1"/>
</dbReference>
<dbReference type="EMBL" id="FMWL01000009">
    <property type="protein sequence ID" value="SCZ79938.1"/>
    <property type="molecule type" value="Genomic_DNA"/>
</dbReference>
<dbReference type="Gene3D" id="3.90.105.10">
    <property type="entry name" value="Molybdopterin biosynthesis moea protein, domain 2"/>
    <property type="match status" value="1"/>
</dbReference>
<dbReference type="AlphaFoldDB" id="A0A1G5S1B3"/>
<dbReference type="InterPro" id="IPR005110">
    <property type="entry name" value="MoeA_linker/N"/>
</dbReference>
<sequence length="428" mass="46673">MKPIRPLIEIDDARALIRQHFSERPVKKERVPLFEALGRYLAMDLNADQDMPPFDKSTVDGYAVNTSMLHRKLTSGENLSNGCPSLRLVGEVVMGTEVAIEEVDLEDSCIYIPTGGFLPKGFDAVVKLEEIEQKDGRICFENLMNQSGDKSMPVFQLQPGTNVIRKGEDVQAGDKIIKRGRRLTRYDLGVLGMLGFKEVEVIVPPSLSIATTGDELVDIDAPLSPGKIRDINGTVLAGIAREWGLGPVKLTRLEDTYEAVESYVKSEIDQCDILITSGGSSVGKKDYIPAVVQSLSDHGLLFHGMNIKPGKPIGVAAMKGKPVVLLPGNPVSTVVGFIVLVSELVNQFGFDIQHPFCYAELMETIGAEDGRTTYHMVRLTEGEEKMEAAPLRGKSGLITYIANADGYVVVPLETGEVKAGSRVKVFLL</sequence>
<name>A0A1G5S1B3_9FIRM</name>
<dbReference type="EC" id="2.10.1.1" evidence="4 9"/>